<dbReference type="InterPro" id="IPR036420">
    <property type="entry name" value="BRCT_dom_sf"/>
</dbReference>
<accession>L8WXE9</accession>
<evidence type="ECO:0000313" key="3">
    <source>
        <dbReference type="EMBL" id="ELU41497.1"/>
    </source>
</evidence>
<evidence type="ECO:0000259" key="2">
    <source>
        <dbReference type="PROSITE" id="PS50172"/>
    </source>
</evidence>
<dbReference type="GO" id="GO:0016740">
    <property type="term" value="F:transferase activity"/>
    <property type="evidence" value="ECO:0007669"/>
    <property type="project" value="UniProtKB-KW"/>
</dbReference>
<name>L8WXE9_THACA</name>
<proteinExistence type="predicted"/>
<dbReference type="Gene3D" id="3.40.50.10190">
    <property type="entry name" value="BRCT domain"/>
    <property type="match status" value="1"/>
</dbReference>
<gene>
    <name evidence="3" type="ORF">AG1IA_04470</name>
</gene>
<feature type="domain" description="BRCT" evidence="2">
    <location>
        <begin position="383"/>
        <end position="454"/>
    </location>
</feature>
<feature type="compositionally biased region" description="Polar residues" evidence="1">
    <location>
        <begin position="275"/>
        <end position="292"/>
    </location>
</feature>
<dbReference type="EMBL" id="AFRT01001046">
    <property type="protein sequence ID" value="ELU41497.1"/>
    <property type="molecule type" value="Genomic_DNA"/>
</dbReference>
<dbReference type="AlphaFoldDB" id="L8WXE9"/>
<dbReference type="HOGENOM" id="CLU_320573_0_0_1"/>
<dbReference type="InterPro" id="IPR001357">
    <property type="entry name" value="BRCT_dom"/>
</dbReference>
<evidence type="ECO:0000256" key="1">
    <source>
        <dbReference type="SAM" id="MobiDB-lite"/>
    </source>
</evidence>
<dbReference type="CDD" id="cd06532">
    <property type="entry name" value="Glyco_transf_25"/>
    <property type="match status" value="1"/>
</dbReference>
<feature type="region of interest" description="Disordered" evidence="1">
    <location>
        <begin position="243"/>
        <end position="340"/>
    </location>
</feature>
<dbReference type="OrthoDB" id="47375at2759"/>
<feature type="compositionally biased region" description="Polar residues" evidence="1">
    <location>
        <begin position="187"/>
        <end position="202"/>
    </location>
</feature>
<dbReference type="PROSITE" id="PS50172">
    <property type="entry name" value="BRCT"/>
    <property type="match status" value="1"/>
</dbReference>
<keyword evidence="3" id="KW-0808">Transferase</keyword>
<evidence type="ECO:0000313" key="4">
    <source>
        <dbReference type="Proteomes" id="UP000011668"/>
    </source>
</evidence>
<dbReference type="STRING" id="983506.L8WXE9"/>
<dbReference type="SUPFAM" id="SSF52113">
    <property type="entry name" value="BRCT domain"/>
    <property type="match status" value="1"/>
</dbReference>
<feature type="compositionally biased region" description="Polar residues" evidence="1">
    <location>
        <begin position="158"/>
        <end position="167"/>
    </location>
</feature>
<organism evidence="3 4">
    <name type="scientific">Thanatephorus cucumeris (strain AG1-IA)</name>
    <name type="common">Rice sheath blight fungus</name>
    <name type="synonym">Rhizoctonia solani</name>
    <dbReference type="NCBI Taxonomy" id="983506"/>
    <lineage>
        <taxon>Eukaryota</taxon>
        <taxon>Fungi</taxon>
        <taxon>Dikarya</taxon>
        <taxon>Basidiomycota</taxon>
        <taxon>Agaricomycotina</taxon>
        <taxon>Agaricomycetes</taxon>
        <taxon>Cantharellales</taxon>
        <taxon>Ceratobasidiaceae</taxon>
        <taxon>Rhizoctonia</taxon>
        <taxon>Rhizoctonia solani AG-1</taxon>
    </lineage>
</organism>
<comment type="caution">
    <text evidence="3">The sequence shown here is derived from an EMBL/GenBank/DDBJ whole genome shotgun (WGS) entry which is preliminary data.</text>
</comment>
<dbReference type="InterPro" id="IPR002654">
    <property type="entry name" value="Glyco_trans_25"/>
</dbReference>
<dbReference type="Pfam" id="PF01755">
    <property type="entry name" value="Glyco_transf_25"/>
    <property type="match status" value="1"/>
</dbReference>
<dbReference type="Proteomes" id="UP000011668">
    <property type="component" value="Unassembled WGS sequence"/>
</dbReference>
<keyword evidence="4" id="KW-1185">Reference proteome</keyword>
<protein>
    <submittedName>
        <fullName evidence="3">Glycosyltransferase family 25 domain-containing protein</fullName>
    </submittedName>
</protein>
<reference evidence="3 4" key="1">
    <citation type="journal article" date="2013" name="Nat. Commun.">
        <title>The evolution and pathogenic mechanisms of the rice sheath blight pathogen.</title>
        <authorList>
            <person name="Zheng A."/>
            <person name="Lin R."/>
            <person name="Xu L."/>
            <person name="Qin P."/>
            <person name="Tang C."/>
            <person name="Ai P."/>
            <person name="Zhang D."/>
            <person name="Liu Y."/>
            <person name="Sun Z."/>
            <person name="Feng H."/>
            <person name="Wang Y."/>
            <person name="Chen Y."/>
            <person name="Liang X."/>
            <person name="Fu R."/>
            <person name="Li Q."/>
            <person name="Zhang J."/>
            <person name="Yu X."/>
            <person name="Xie Z."/>
            <person name="Ding L."/>
            <person name="Guan P."/>
            <person name="Tang J."/>
            <person name="Liang Y."/>
            <person name="Wang S."/>
            <person name="Deng Q."/>
            <person name="Li S."/>
            <person name="Zhu J."/>
            <person name="Wang L."/>
            <person name="Liu H."/>
            <person name="Li P."/>
        </authorList>
    </citation>
    <scope>NUCLEOTIDE SEQUENCE [LARGE SCALE GENOMIC DNA]</scope>
    <source>
        <strain evidence="4">AG-1 IA</strain>
    </source>
</reference>
<feature type="region of interest" description="Disordered" evidence="1">
    <location>
        <begin position="128"/>
        <end position="222"/>
    </location>
</feature>
<sequence>MARIFKTSSGLPLAIYIEPSCPNRPGLLKSILANGGAPAPRIEKANVILVDAQTRNGRECARNQLDTGSERIVLFVEWIEACVSAGKLLGEDVDWGNLRIQDPEIVDESLYEEPGDSHVPHVKQDIKEEDHADTKHRPWPTPTSPTRLPGGELPVSSGAPTRTTATPPLNPETHTAVCAPSHYAESPRQSSTRYFSASLSPRKSSEAPSPAPTDYGRLPTDPEYSALFLSSCEEWERIKREGQAYVSPPKRKSQVHERHVSPDQPTTKFARRDSSQGQLSQSPRSGPHTQQARTKKRRSPLPAGSTKRGPKRRESQVLPGDFTSLHLNLPSESQPLGMRLENDSDDVFDILPLSHASSSRAPKKLFTFGDEPMQFWLQIDLPDRRAVIKSIRDHGGTTAFKMEDAAYIIVSRSAPQYQELAQEAEAIDRIAVPVAWIRKCIEEQQIVSYEGFAVVSDQRVVDTLTEEDIINAAMADLPPSPVPSSSSVGNKKPGHRFTEHDQEFLQKRLAWTYARDPVFSLRAFFQDLYENSQSPNHSFNSWMAYYYRPATDAQPTVDKVYDFSSRSDTTGKKKKQAQGRDLVMLQRTFRAYGLILFAAGALIGLSVTFQQRLSLDDLFWESTPNPNVEVHVESTYRQQLASVRDIDNVPHSRTLGVAQRVYVIGLPRRKDRRQHMETLIRAMDIDVVWHDALDMHSKLVTDILERVRWVRAQSRIGHESQVPDPQGLVFKWLPDVGSDAPVPAHDGSDLWFIPGRIDPLPAPPVPDTRPVLLRTSGEDTVLPGEPITRAQVSCWYSHYQVLLKIARGEDQVAIVLEDDVDMEWDLEKRLRGMWAFLPKDWDIVMLGKGSSENENPPVRGHPHLHPSKHVLCTHAYAVSRSGARKLVRYLRTPLFAFSRPIGAFYWAWLAIDHAVQHFNHHKILNIYSVEPAVVIQTKDTVSDIVDGTGGSQTEWLADSALQRVAYYEKLLRQQQKHQQS</sequence>